<dbReference type="CDD" id="cd13128">
    <property type="entry name" value="MATE_Wzx_like"/>
    <property type="match status" value="1"/>
</dbReference>
<gene>
    <name evidence="7" type="ORF">US86_C0002G0033</name>
</gene>
<dbReference type="PANTHER" id="PTHR30250:SF11">
    <property type="entry name" value="O-ANTIGEN TRANSPORTER-RELATED"/>
    <property type="match status" value="1"/>
</dbReference>
<feature type="transmembrane region" description="Helical" evidence="6">
    <location>
        <begin position="12"/>
        <end position="32"/>
    </location>
</feature>
<evidence type="ECO:0000256" key="3">
    <source>
        <dbReference type="ARBA" id="ARBA00022692"/>
    </source>
</evidence>
<comment type="subcellular location">
    <subcellularLocation>
        <location evidence="1">Cell membrane</location>
        <topology evidence="1">Multi-pass membrane protein</topology>
    </subcellularLocation>
</comment>
<feature type="transmembrane region" description="Helical" evidence="6">
    <location>
        <begin position="249"/>
        <end position="269"/>
    </location>
</feature>
<dbReference type="GO" id="GO:0005886">
    <property type="term" value="C:plasma membrane"/>
    <property type="evidence" value="ECO:0007669"/>
    <property type="project" value="UniProtKB-SubCell"/>
</dbReference>
<feature type="transmembrane region" description="Helical" evidence="6">
    <location>
        <begin position="289"/>
        <end position="316"/>
    </location>
</feature>
<evidence type="ECO:0000256" key="6">
    <source>
        <dbReference type="SAM" id="Phobius"/>
    </source>
</evidence>
<evidence type="ECO:0000256" key="4">
    <source>
        <dbReference type="ARBA" id="ARBA00022989"/>
    </source>
</evidence>
<feature type="transmembrane region" description="Helical" evidence="6">
    <location>
        <begin position="44"/>
        <end position="62"/>
    </location>
</feature>
<dbReference type="AlphaFoldDB" id="A0A0G0MPQ9"/>
<sequence length="413" mass="45442">MDTLKKVSLQTLWQLIGKTITSSFTVLILFLITRTYGESGTGVFTLALTYLSFFFLIADFGINAHILARPTEGDYSLEWRKLLGLRLVLSVFLTALALLILPFLPYDNPSFNLAVIFGSLSIIGAGVFATVNAIFQQKLLYNKSITATALGTVIGAGGVGLMILARLPIEVLMSVQVLGWSLTASAGLFLVRGFVKSLLPIIDFGYIKKIFIESWPISLTLVLNTIYFRVDAFILGALTSFTEVGIYNVSYAIFQSALVIPTYIMNSYYPIMIQDLKTDFKKFSKEFKIAGLSLATIGLVGMIVTFVLSPFIIGLITGNRGFEGSSSVLNLLGLGFPAYFLTSLMMWALVLFKKYKTLSLIYFLGLVANLGLNLVLIPRFSFLGAAVATSFSEYLILGAQIIILYKEFKDRSK</sequence>
<feature type="transmembrane region" description="Helical" evidence="6">
    <location>
        <begin position="110"/>
        <end position="135"/>
    </location>
</feature>
<feature type="transmembrane region" description="Helical" evidence="6">
    <location>
        <begin position="215"/>
        <end position="237"/>
    </location>
</feature>
<feature type="transmembrane region" description="Helical" evidence="6">
    <location>
        <begin position="359"/>
        <end position="377"/>
    </location>
</feature>
<dbReference type="PANTHER" id="PTHR30250">
    <property type="entry name" value="PST FAMILY PREDICTED COLANIC ACID TRANSPORTER"/>
    <property type="match status" value="1"/>
</dbReference>
<dbReference type="EMBL" id="LBUP01000002">
    <property type="protein sequence ID" value="KKQ66916.1"/>
    <property type="molecule type" value="Genomic_DNA"/>
</dbReference>
<evidence type="ECO:0000256" key="2">
    <source>
        <dbReference type="ARBA" id="ARBA00022475"/>
    </source>
</evidence>
<evidence type="ECO:0000256" key="1">
    <source>
        <dbReference type="ARBA" id="ARBA00004651"/>
    </source>
</evidence>
<dbReference type="Pfam" id="PF01943">
    <property type="entry name" value="Polysacc_synt"/>
    <property type="match status" value="1"/>
</dbReference>
<reference evidence="7 8" key="1">
    <citation type="journal article" date="2015" name="Nature">
        <title>rRNA introns, odd ribosomes, and small enigmatic genomes across a large radiation of phyla.</title>
        <authorList>
            <person name="Brown C.T."/>
            <person name="Hug L.A."/>
            <person name="Thomas B.C."/>
            <person name="Sharon I."/>
            <person name="Castelle C.J."/>
            <person name="Singh A."/>
            <person name="Wilkins M.J."/>
            <person name="Williams K.H."/>
            <person name="Banfield J.F."/>
        </authorList>
    </citation>
    <scope>NUCLEOTIDE SEQUENCE [LARGE SCALE GENOMIC DNA]</scope>
</reference>
<feature type="transmembrane region" description="Helical" evidence="6">
    <location>
        <begin position="147"/>
        <end position="165"/>
    </location>
</feature>
<keyword evidence="2" id="KW-1003">Cell membrane</keyword>
<feature type="transmembrane region" description="Helical" evidence="6">
    <location>
        <begin position="383"/>
        <end position="405"/>
    </location>
</feature>
<evidence type="ECO:0000256" key="5">
    <source>
        <dbReference type="ARBA" id="ARBA00023136"/>
    </source>
</evidence>
<keyword evidence="5 6" id="KW-0472">Membrane</keyword>
<comment type="caution">
    <text evidence="7">The sequence shown here is derived from an EMBL/GenBank/DDBJ whole genome shotgun (WGS) entry which is preliminary data.</text>
</comment>
<dbReference type="InterPro" id="IPR050833">
    <property type="entry name" value="Poly_Biosynth_Transport"/>
</dbReference>
<keyword evidence="4 6" id="KW-1133">Transmembrane helix</keyword>
<evidence type="ECO:0000313" key="7">
    <source>
        <dbReference type="EMBL" id="KKQ66916.1"/>
    </source>
</evidence>
<dbReference type="Proteomes" id="UP000034235">
    <property type="component" value="Unassembled WGS sequence"/>
</dbReference>
<accession>A0A0G0MPQ9</accession>
<organism evidence="7 8">
    <name type="scientific">Candidatus Daviesbacteria bacterium GW2011_GWA2_38_24</name>
    <dbReference type="NCBI Taxonomy" id="1618422"/>
    <lineage>
        <taxon>Bacteria</taxon>
        <taxon>Candidatus Daviesiibacteriota</taxon>
    </lineage>
</organism>
<dbReference type="InterPro" id="IPR002797">
    <property type="entry name" value="Polysacc_synth"/>
</dbReference>
<protein>
    <submittedName>
        <fullName evidence="7">Polysaccharide biosynthesis protein</fullName>
    </submittedName>
</protein>
<feature type="transmembrane region" description="Helical" evidence="6">
    <location>
        <begin position="328"/>
        <end position="352"/>
    </location>
</feature>
<evidence type="ECO:0000313" key="8">
    <source>
        <dbReference type="Proteomes" id="UP000034235"/>
    </source>
</evidence>
<name>A0A0G0MPQ9_9BACT</name>
<keyword evidence="3 6" id="KW-0812">Transmembrane</keyword>
<proteinExistence type="predicted"/>
<feature type="transmembrane region" description="Helical" evidence="6">
    <location>
        <begin position="177"/>
        <end position="195"/>
    </location>
</feature>
<feature type="transmembrane region" description="Helical" evidence="6">
    <location>
        <begin position="83"/>
        <end position="104"/>
    </location>
</feature>